<evidence type="ECO:0000256" key="1">
    <source>
        <dbReference type="ARBA" id="ARBA00004613"/>
    </source>
</evidence>
<organism evidence="4 5">
    <name type="scientific">Limnoraphis robusta CCNP1315</name>
    <dbReference type="NCBI Taxonomy" id="3110306"/>
    <lineage>
        <taxon>Bacteria</taxon>
        <taxon>Bacillati</taxon>
        <taxon>Cyanobacteriota</taxon>
        <taxon>Cyanophyceae</taxon>
        <taxon>Oscillatoriophycideae</taxon>
        <taxon>Oscillatoriales</taxon>
        <taxon>Sirenicapillariaceae</taxon>
        <taxon>Limnoraphis</taxon>
    </lineage>
</organism>
<dbReference type="InterPro" id="IPR001343">
    <property type="entry name" value="Hemolysn_Ca-bd"/>
</dbReference>
<dbReference type="PANTHER" id="PTHR38340">
    <property type="entry name" value="S-LAYER PROTEIN"/>
    <property type="match status" value="1"/>
</dbReference>
<gene>
    <name evidence="4" type="ORF">VB854_03185</name>
</gene>
<dbReference type="Pfam" id="PF00353">
    <property type="entry name" value="HemolysinCabind"/>
    <property type="match status" value="2"/>
</dbReference>
<reference evidence="4 5" key="1">
    <citation type="submission" date="2023-12" db="EMBL/GenBank/DDBJ databases">
        <title>Baltic Sea Cyanobacteria.</title>
        <authorList>
            <person name="Delbaje E."/>
            <person name="Fewer D.P."/>
            <person name="Shishido T.K."/>
        </authorList>
    </citation>
    <scope>NUCLEOTIDE SEQUENCE [LARGE SCALE GENOMIC DNA]</scope>
    <source>
        <strain evidence="4 5">CCNP 1315</strain>
    </source>
</reference>
<dbReference type="InterPro" id="IPR050557">
    <property type="entry name" value="RTX_toxin/Mannuronan_C5-epim"/>
</dbReference>
<protein>
    <submittedName>
        <fullName evidence="4">Calcium-binding protein</fullName>
    </submittedName>
</protein>
<dbReference type="SUPFAM" id="SSF51120">
    <property type="entry name" value="beta-Roll"/>
    <property type="match status" value="1"/>
</dbReference>
<evidence type="ECO:0000256" key="3">
    <source>
        <dbReference type="SAM" id="MobiDB-lite"/>
    </source>
</evidence>
<dbReference type="Gene3D" id="2.60.120.380">
    <property type="match status" value="1"/>
</dbReference>
<dbReference type="PANTHER" id="PTHR38340:SF1">
    <property type="entry name" value="S-LAYER PROTEIN"/>
    <property type="match status" value="1"/>
</dbReference>
<dbReference type="SUPFAM" id="SSF69322">
    <property type="entry name" value="Tricorn protease domain 2"/>
    <property type="match status" value="1"/>
</dbReference>
<keyword evidence="2" id="KW-0964">Secreted</keyword>
<comment type="caution">
    <text evidence="4">The sequence shown here is derived from an EMBL/GenBank/DDBJ whole genome shotgun (WGS) entry which is preliminary data.</text>
</comment>
<proteinExistence type="predicted"/>
<name>A0ABU5TSW6_9CYAN</name>
<sequence>MSNTINITPVADEFSDFYSSRSLGQISLETGENIPSGYGGITFLDSDTLLVTGDPFTPEATIYEVDLLRDPITNSITGFAGPATFFAEAPGIGILDSDPEAEVGGLDGGLVVAPNGTLLYSSWPDNSIGQILPGSTAPDEFIDLTALGVDPPSTGGLTIVPEGISGEGRLKITSFDSGNFYDALLVPDDDGTYDITLEGNVDLTPADGTFRGLEGLAYVDESYPNFTADSVLVVEYSTSSITAFEVDELGNPIVETERTFLENFSPSASVYALAVDPVTGDLLFTVDGGDSLNSQIVLLTDEAPPTATPDNDPFDDVTELDISGGEATASGAVSTSNDVYAIDAKAGELLSIDIDVTEILPGIAYTSDDTQLYLYNEAGDVLAFSEDKSDSLASRVLNYLVPENGTYYAAVTTAGNEPILELGEVNKLLGFEETGLANVVYDITASATDVPDTARLFDIALEVQPDNPIGNVLVNEGEILFLDLNGTRNTDTTGVLPIEVNAEEVNSPENTLDNTLSFEDTLSFGLDVFDFILDFDEPFASTDVDDIIDSFETSGITAIVPPDELVQRIVFTEVEIPDGSPLEVIGTDDSETLEGKQGNDLVAGLFGDDTLFGNSGDDVLRGDANSRSPGGSGGDDVISGGAGNDQIGGKAGNDLLSGDEGDDLIWGDAGNDTIMGVTGNDTLTGDDFSGGSGSDLFVFGNGDGTDTITDFDVTEDFIGLVEGELTFADIQIIEIDGNAAIEVIESGETLAVLQGVGSDELTPELFIVTPDVSLV</sequence>
<dbReference type="InterPro" id="IPR011049">
    <property type="entry name" value="Serralysin-like_metalloprot_C"/>
</dbReference>
<dbReference type="Proteomes" id="UP001301728">
    <property type="component" value="Unassembled WGS sequence"/>
</dbReference>
<accession>A0ABU5TSW6</accession>
<dbReference type="EMBL" id="JAYGHT010000005">
    <property type="protein sequence ID" value="MEA5517949.1"/>
    <property type="molecule type" value="Genomic_DNA"/>
</dbReference>
<evidence type="ECO:0000256" key="2">
    <source>
        <dbReference type="ARBA" id="ARBA00022525"/>
    </source>
</evidence>
<keyword evidence="5" id="KW-1185">Reference proteome</keyword>
<dbReference type="Gene3D" id="2.150.10.10">
    <property type="entry name" value="Serralysin-like metalloprotease, C-terminal"/>
    <property type="match status" value="1"/>
</dbReference>
<dbReference type="RefSeq" id="WP_323272159.1">
    <property type="nucleotide sequence ID" value="NZ_JAYGHT010000005.1"/>
</dbReference>
<evidence type="ECO:0000313" key="5">
    <source>
        <dbReference type="Proteomes" id="UP001301728"/>
    </source>
</evidence>
<comment type="subcellular location">
    <subcellularLocation>
        <location evidence="1">Secreted</location>
    </subcellularLocation>
</comment>
<feature type="region of interest" description="Disordered" evidence="3">
    <location>
        <begin position="617"/>
        <end position="654"/>
    </location>
</feature>
<dbReference type="PRINTS" id="PR00313">
    <property type="entry name" value="CABNDNGRPT"/>
</dbReference>
<evidence type="ECO:0000313" key="4">
    <source>
        <dbReference type="EMBL" id="MEA5517949.1"/>
    </source>
</evidence>